<dbReference type="OrthoDB" id="7540582at2"/>
<comment type="caution">
    <text evidence="1">The sequence shown here is derived from an EMBL/GenBank/DDBJ whole genome shotgun (WGS) entry which is preliminary data.</text>
</comment>
<dbReference type="AlphaFoldDB" id="A0A418SU97"/>
<keyword evidence="2" id="KW-1185">Reference proteome</keyword>
<dbReference type="InterPro" id="IPR027417">
    <property type="entry name" value="P-loop_NTPase"/>
</dbReference>
<dbReference type="Proteomes" id="UP000284202">
    <property type="component" value="Unassembled WGS sequence"/>
</dbReference>
<dbReference type="EMBL" id="QZCG01000008">
    <property type="protein sequence ID" value="RJE84515.1"/>
    <property type="molecule type" value="Genomic_DNA"/>
</dbReference>
<sequence length="331" mass="37681">MADARNLWLHIGSEKTGSSSLQTYLLRNRAVFEKKGLRYVTPAPKMQEANRLAVTLGNGRTREAANICAEIFKTAQFEDMRDVVVSSEMLFRIPAAAKLSSIIREHINEADISLKIVCYIRRQDRYLESLYAQRAKTGSFVGGLEDYVAIQKAARGVNYNDIIQSWKDAFPEARMIVRRYEKDHLVSGDVAADFLSLIGHENLYSAEGRSFGNKAPHADALAVMSQLARFKSYRAREIYRRLHKLGIPDTGATRVMLPYDLRCQIMNDCADGNEAIRKEYFGDSADLFDMSDLKVPYETEPAITFTEEQLELLQKVFRVIHELQLNALRNR</sequence>
<evidence type="ECO:0000313" key="2">
    <source>
        <dbReference type="Proteomes" id="UP000284202"/>
    </source>
</evidence>
<protein>
    <recommendedName>
        <fullName evidence="3">Sulfotransferase domain-containing protein</fullName>
    </recommendedName>
</protein>
<dbReference type="RefSeq" id="WP_119749462.1">
    <property type="nucleotide sequence ID" value="NZ_QZCG01000008.1"/>
</dbReference>
<reference evidence="2" key="1">
    <citation type="submission" date="2018-09" db="EMBL/GenBank/DDBJ databases">
        <title>Acidovorax cavernicola nov. sp. isolated from Gruta de las Maravillas (Aracena, Spain).</title>
        <authorList>
            <person name="Jurado V."/>
            <person name="Gutierrez-Patricio S."/>
            <person name="Gonzalez-Pimentel J.L."/>
            <person name="Miller A.Z."/>
            <person name="Laiz L."/>
            <person name="Saiz-Jimenez C."/>
        </authorList>
    </citation>
    <scope>NUCLEOTIDE SEQUENCE [LARGE SCALE GENOMIC DNA]</scope>
    <source>
        <strain evidence="2">1011MAR3C25</strain>
    </source>
</reference>
<organism evidence="1 2">
    <name type="scientific">Paracoccus onubensis</name>
    <dbReference type="NCBI Taxonomy" id="1675788"/>
    <lineage>
        <taxon>Bacteria</taxon>
        <taxon>Pseudomonadati</taxon>
        <taxon>Pseudomonadota</taxon>
        <taxon>Alphaproteobacteria</taxon>
        <taxon>Rhodobacterales</taxon>
        <taxon>Paracoccaceae</taxon>
        <taxon>Paracoccus</taxon>
    </lineage>
</organism>
<evidence type="ECO:0000313" key="1">
    <source>
        <dbReference type="EMBL" id="RJE84515.1"/>
    </source>
</evidence>
<proteinExistence type="predicted"/>
<gene>
    <name evidence="1" type="ORF">D3P04_12765</name>
</gene>
<dbReference type="Gene3D" id="3.40.50.300">
    <property type="entry name" value="P-loop containing nucleotide triphosphate hydrolases"/>
    <property type="match status" value="1"/>
</dbReference>
<evidence type="ECO:0008006" key="3">
    <source>
        <dbReference type="Google" id="ProtNLM"/>
    </source>
</evidence>
<name>A0A418SU97_9RHOB</name>
<dbReference type="SUPFAM" id="SSF52540">
    <property type="entry name" value="P-loop containing nucleoside triphosphate hydrolases"/>
    <property type="match status" value="1"/>
</dbReference>
<accession>A0A418SU97</accession>